<sequence>MVLLHQLDFSYMFVAIILKQMTPEKVITITRFSVALSFCWPLPMTSSRNQIFGYKVAQMFSIVNVNLLLLPCFYAIYLRSDDIEIVAKCISQSICQIQSIAQTVTCFCKHDTLQRIVDELWTCIREAERYEKEIFRIYIARCGRFYGAYVAVAYTMTILYLWGPLFLPIMHVVYAEYPFDVNRTSMTAVVRAHQIIVSHQCCAHLCVCVFGAFLIWFTAARFECLGVEIQRCTDIRMLAVCIEKQLRLRRYAQDVISCFRFMILFVIMTCSLVMTLCAILIITKTSLLVEFMFLLVAFFFLLYLYMYAWPADHMKDMSLSVSRSVYELKWYDETVRMQKDLLNVLVCQSPLKLSINFLVPELSLRYYCTYVSNALSMCTALRAILDKTVA</sequence>
<evidence type="ECO:0000313" key="11">
    <source>
        <dbReference type="EMBL" id="KAK9304502.1"/>
    </source>
</evidence>
<evidence type="ECO:0000256" key="3">
    <source>
        <dbReference type="ARBA" id="ARBA00022606"/>
    </source>
</evidence>
<evidence type="ECO:0000256" key="6">
    <source>
        <dbReference type="ARBA" id="ARBA00022989"/>
    </source>
</evidence>
<dbReference type="InterPro" id="IPR004117">
    <property type="entry name" value="7tm6_olfct_rcpt"/>
</dbReference>
<dbReference type="Pfam" id="PF02949">
    <property type="entry name" value="7tm_6"/>
    <property type="match status" value="1"/>
</dbReference>
<feature type="transmembrane region" description="Helical" evidence="10">
    <location>
        <begin position="288"/>
        <end position="308"/>
    </location>
</feature>
<feature type="transmembrane region" description="Helical" evidence="10">
    <location>
        <begin position="56"/>
        <end position="78"/>
    </location>
</feature>
<evidence type="ECO:0000313" key="12">
    <source>
        <dbReference type="Proteomes" id="UP001432146"/>
    </source>
</evidence>
<keyword evidence="12" id="KW-1185">Reference proteome</keyword>
<evidence type="ECO:0000256" key="5">
    <source>
        <dbReference type="ARBA" id="ARBA00022725"/>
    </source>
</evidence>
<keyword evidence="4 10" id="KW-0812">Transmembrane</keyword>
<organism evidence="11 12">
    <name type="scientific">Tetragonisca angustula</name>
    <dbReference type="NCBI Taxonomy" id="166442"/>
    <lineage>
        <taxon>Eukaryota</taxon>
        <taxon>Metazoa</taxon>
        <taxon>Ecdysozoa</taxon>
        <taxon>Arthropoda</taxon>
        <taxon>Hexapoda</taxon>
        <taxon>Insecta</taxon>
        <taxon>Pterygota</taxon>
        <taxon>Neoptera</taxon>
        <taxon>Endopterygota</taxon>
        <taxon>Hymenoptera</taxon>
        <taxon>Apocrita</taxon>
        <taxon>Aculeata</taxon>
        <taxon>Apoidea</taxon>
        <taxon>Anthophila</taxon>
        <taxon>Apidae</taxon>
        <taxon>Tetragonisca</taxon>
    </lineage>
</organism>
<evidence type="ECO:0000256" key="8">
    <source>
        <dbReference type="ARBA" id="ARBA00023170"/>
    </source>
</evidence>
<feature type="transmembrane region" description="Helical" evidence="10">
    <location>
        <begin position="146"/>
        <end position="175"/>
    </location>
</feature>
<comment type="caution">
    <text evidence="11">The sequence shown here is derived from an EMBL/GenBank/DDBJ whole genome shotgun (WGS) entry which is preliminary data.</text>
</comment>
<dbReference type="GO" id="GO:0004984">
    <property type="term" value="F:olfactory receptor activity"/>
    <property type="evidence" value="ECO:0007669"/>
    <property type="project" value="InterPro"/>
</dbReference>
<reference evidence="11 12" key="1">
    <citation type="submission" date="2024-05" db="EMBL/GenBank/DDBJ databases">
        <title>The nuclear and mitochondrial genome assemblies of Tetragonisca angustula (Apidae: Meliponini), a tiny yet remarkable pollinator in the Neotropics.</title>
        <authorList>
            <person name="Ferrari R."/>
            <person name="Ricardo P.C."/>
            <person name="Dias F.C."/>
            <person name="Araujo N.S."/>
            <person name="Soares D.O."/>
            <person name="Zhou Q.-S."/>
            <person name="Zhu C.-D."/>
            <person name="Coutinho L."/>
            <person name="Airas M.C."/>
            <person name="Batista T.M."/>
        </authorList>
    </citation>
    <scope>NUCLEOTIDE SEQUENCE [LARGE SCALE GENOMIC DNA]</scope>
    <source>
        <strain evidence="11">ASF017062</strain>
        <tissue evidence="11">Abdomen</tissue>
    </source>
</reference>
<dbReference type="GO" id="GO:0007165">
    <property type="term" value="P:signal transduction"/>
    <property type="evidence" value="ECO:0007669"/>
    <property type="project" value="UniProtKB-KW"/>
</dbReference>
<accession>A0AAW1A3V4</accession>
<dbReference type="PANTHER" id="PTHR21137">
    <property type="entry name" value="ODORANT RECEPTOR"/>
    <property type="match status" value="1"/>
</dbReference>
<keyword evidence="7 10" id="KW-0472">Membrane</keyword>
<evidence type="ECO:0000256" key="7">
    <source>
        <dbReference type="ARBA" id="ARBA00023136"/>
    </source>
</evidence>
<dbReference type="AlphaFoldDB" id="A0AAW1A3V4"/>
<keyword evidence="9 10" id="KW-0807">Transducer</keyword>
<keyword evidence="5 10" id="KW-0552">Olfaction</keyword>
<dbReference type="EMBL" id="JAWNGG020000062">
    <property type="protein sequence ID" value="KAK9304502.1"/>
    <property type="molecule type" value="Genomic_DNA"/>
</dbReference>
<dbReference type="GO" id="GO:0005886">
    <property type="term" value="C:plasma membrane"/>
    <property type="evidence" value="ECO:0007669"/>
    <property type="project" value="UniProtKB-SubCell"/>
</dbReference>
<evidence type="ECO:0000256" key="2">
    <source>
        <dbReference type="ARBA" id="ARBA00022475"/>
    </source>
</evidence>
<feature type="transmembrane region" description="Helical" evidence="10">
    <location>
        <begin position="258"/>
        <end position="282"/>
    </location>
</feature>
<dbReference type="Proteomes" id="UP001432146">
    <property type="component" value="Unassembled WGS sequence"/>
</dbReference>
<comment type="similarity">
    <text evidence="10">Belongs to the insect chemoreceptor superfamily. Heteromeric odorant receptor channel (TC 1.A.69) family.</text>
</comment>
<keyword evidence="2" id="KW-1003">Cell membrane</keyword>
<evidence type="ECO:0000256" key="4">
    <source>
        <dbReference type="ARBA" id="ARBA00022692"/>
    </source>
</evidence>
<keyword evidence="6 10" id="KW-1133">Transmembrane helix</keyword>
<evidence type="ECO:0000256" key="9">
    <source>
        <dbReference type="ARBA" id="ARBA00023224"/>
    </source>
</evidence>
<evidence type="ECO:0000256" key="1">
    <source>
        <dbReference type="ARBA" id="ARBA00004651"/>
    </source>
</evidence>
<gene>
    <name evidence="11" type="ORF">QLX08_004134</name>
</gene>
<dbReference type="PANTHER" id="PTHR21137:SF35">
    <property type="entry name" value="ODORANT RECEPTOR 19A-RELATED"/>
    <property type="match status" value="1"/>
</dbReference>
<keyword evidence="3 10" id="KW-0716">Sensory transduction</keyword>
<comment type="caution">
    <text evidence="10">Lacks conserved residue(s) required for the propagation of feature annotation.</text>
</comment>
<keyword evidence="8 10" id="KW-0675">Receptor</keyword>
<proteinExistence type="inferred from homology"/>
<comment type="subcellular location">
    <subcellularLocation>
        <location evidence="1 10">Cell membrane</location>
        <topology evidence="1 10">Multi-pass membrane protein</topology>
    </subcellularLocation>
</comment>
<name>A0AAW1A3V4_9HYME</name>
<evidence type="ECO:0000256" key="10">
    <source>
        <dbReference type="RuleBase" id="RU351113"/>
    </source>
</evidence>
<feature type="transmembrane region" description="Helical" evidence="10">
    <location>
        <begin position="195"/>
        <end position="217"/>
    </location>
</feature>
<dbReference type="GO" id="GO:0005549">
    <property type="term" value="F:odorant binding"/>
    <property type="evidence" value="ECO:0007669"/>
    <property type="project" value="InterPro"/>
</dbReference>
<protein>
    <recommendedName>
        <fullName evidence="10">Odorant receptor</fullName>
    </recommendedName>
</protein>